<dbReference type="EMBL" id="POTX01000069">
    <property type="protein sequence ID" value="PZF97088.1"/>
    <property type="molecule type" value="Genomic_DNA"/>
</dbReference>
<keyword evidence="2 11" id="KW-0378">Hydrolase</keyword>
<accession>A0A2W2D010</accession>
<evidence type="ECO:0000256" key="7">
    <source>
        <dbReference type="ARBA" id="ARBA00023326"/>
    </source>
</evidence>
<dbReference type="Pfam" id="PF01341">
    <property type="entry name" value="Glyco_hydro_6"/>
    <property type="match status" value="1"/>
</dbReference>
<dbReference type="InterPro" id="IPR016288">
    <property type="entry name" value="Beta_cellobiohydrolase"/>
</dbReference>
<feature type="active site" description="Proton donor" evidence="8">
    <location>
        <position position="181"/>
    </location>
</feature>
<feature type="binding site" evidence="9">
    <location>
        <position position="327"/>
    </location>
    <ligand>
        <name>substrate</name>
    </ligand>
</feature>
<feature type="binding site" evidence="9">
    <location>
        <position position="224"/>
    </location>
    <ligand>
        <name>substrate</name>
    </ligand>
</feature>
<keyword evidence="3 11" id="KW-0136">Cellulose degradation</keyword>
<evidence type="ECO:0000256" key="12">
    <source>
        <dbReference type="SAM" id="MobiDB-lite"/>
    </source>
</evidence>
<gene>
    <name evidence="13" type="ORF">C1I93_12895</name>
</gene>
<feature type="active site" evidence="10">
    <location>
        <position position="143"/>
    </location>
</feature>
<dbReference type="Gene3D" id="3.20.20.40">
    <property type="entry name" value="1, 4-beta cellobiohydrolase"/>
    <property type="match status" value="1"/>
</dbReference>
<evidence type="ECO:0000313" key="14">
    <source>
        <dbReference type="Proteomes" id="UP000248627"/>
    </source>
</evidence>
<evidence type="ECO:0000256" key="2">
    <source>
        <dbReference type="ARBA" id="ARBA00022801"/>
    </source>
</evidence>
<reference evidence="13 14" key="1">
    <citation type="submission" date="2018-01" db="EMBL/GenBank/DDBJ databases">
        <title>Draft genome sequence of Jishengella endophytica.</title>
        <authorList>
            <person name="Sahin N."/>
            <person name="Ay H."/>
            <person name="Saygin H."/>
        </authorList>
    </citation>
    <scope>NUCLEOTIDE SEQUENCE [LARGE SCALE GENOMIC DNA]</scope>
    <source>
        <strain evidence="13 14">DSM 45430</strain>
    </source>
</reference>
<name>A0A2W2D010_9ACTN</name>
<dbReference type="SUPFAM" id="SSF51989">
    <property type="entry name" value="Glycosyl hydrolases family 6, cellulases"/>
    <property type="match status" value="1"/>
</dbReference>
<dbReference type="PANTHER" id="PTHR34876:SF4">
    <property type="entry name" value="1,4-BETA-D-GLUCAN CELLOBIOHYDROLASE C-RELATED"/>
    <property type="match status" value="1"/>
</dbReference>
<dbReference type="PIRSF" id="PIRSF001100">
    <property type="entry name" value="Beta_cellobiohydrolase"/>
    <property type="match status" value="1"/>
</dbReference>
<feature type="active site" description="Proton acceptor" evidence="8">
    <location>
        <position position="333"/>
    </location>
</feature>
<dbReference type="PRINTS" id="PR00733">
    <property type="entry name" value="GLHYDRLASE6"/>
</dbReference>
<dbReference type="GO" id="GO:0030245">
    <property type="term" value="P:cellulose catabolic process"/>
    <property type="evidence" value="ECO:0007669"/>
    <property type="project" value="UniProtKB-KW"/>
</dbReference>
<evidence type="ECO:0000256" key="6">
    <source>
        <dbReference type="ARBA" id="ARBA00023295"/>
    </source>
</evidence>
<feature type="binding site" evidence="9">
    <location>
        <position position="221"/>
    </location>
    <ligand>
        <name>substrate</name>
    </ligand>
</feature>
<evidence type="ECO:0000313" key="13">
    <source>
        <dbReference type="EMBL" id="PZF97088.1"/>
    </source>
</evidence>
<organism evidence="13 14">
    <name type="scientific">Micromonospora endophytica</name>
    <dbReference type="NCBI Taxonomy" id="515350"/>
    <lineage>
        <taxon>Bacteria</taxon>
        <taxon>Bacillati</taxon>
        <taxon>Actinomycetota</taxon>
        <taxon>Actinomycetes</taxon>
        <taxon>Micromonosporales</taxon>
        <taxon>Micromonosporaceae</taxon>
        <taxon>Micromonospora</taxon>
    </lineage>
</organism>
<comment type="similarity">
    <text evidence="11">Belongs to the glycosyl hydrolase family 6.</text>
</comment>
<keyword evidence="6 11" id="KW-0326">Glycosidase</keyword>
<proteinExistence type="inferred from homology"/>
<dbReference type="PANTHER" id="PTHR34876">
    <property type="match status" value="1"/>
</dbReference>
<dbReference type="Proteomes" id="UP000248627">
    <property type="component" value="Unassembled WGS sequence"/>
</dbReference>
<dbReference type="EC" id="3.2.1.-" evidence="11"/>
<dbReference type="PROSITE" id="PS51257">
    <property type="entry name" value="PROKAR_LIPOPROTEIN"/>
    <property type="match status" value="1"/>
</dbReference>
<keyword evidence="5 11" id="KW-0119">Carbohydrate metabolism</keyword>
<evidence type="ECO:0000256" key="11">
    <source>
        <dbReference type="RuleBase" id="RU361186"/>
    </source>
</evidence>
<feature type="binding site" evidence="9">
    <location>
        <position position="252"/>
    </location>
    <ligand>
        <name>substrate</name>
    </ligand>
</feature>
<evidence type="ECO:0000256" key="3">
    <source>
        <dbReference type="ARBA" id="ARBA00023001"/>
    </source>
</evidence>
<dbReference type="InterPro" id="IPR001524">
    <property type="entry name" value="Glyco_hydro_6_CS"/>
</dbReference>
<protein>
    <recommendedName>
        <fullName evidence="11">Glucanase</fullName>
        <ecNumber evidence="11">3.2.1.-</ecNumber>
    </recommendedName>
</protein>
<keyword evidence="7 11" id="KW-0624">Polysaccharide degradation</keyword>
<keyword evidence="1" id="KW-0732">Signal</keyword>
<feature type="binding site" evidence="9">
    <location>
        <position position="299"/>
    </location>
    <ligand>
        <name>substrate</name>
    </ligand>
</feature>
<evidence type="ECO:0000256" key="5">
    <source>
        <dbReference type="ARBA" id="ARBA00023277"/>
    </source>
</evidence>
<dbReference type="PROSITE" id="PS00655">
    <property type="entry name" value="GLYCOSYL_HYDROL_F6_1"/>
    <property type="match status" value="1"/>
</dbReference>
<evidence type="ECO:0000256" key="1">
    <source>
        <dbReference type="ARBA" id="ARBA00022729"/>
    </source>
</evidence>
<evidence type="ECO:0000256" key="8">
    <source>
        <dbReference type="PIRSR" id="PIRSR001100-1"/>
    </source>
</evidence>
<keyword evidence="4" id="KW-1015">Disulfide bond</keyword>
<comment type="caution">
    <text evidence="13">The sequence shown here is derived from an EMBL/GenBank/DDBJ whole genome shotgun (WGS) entry which is preliminary data.</text>
</comment>
<dbReference type="GO" id="GO:0004553">
    <property type="term" value="F:hydrolase activity, hydrolyzing O-glycosyl compounds"/>
    <property type="evidence" value="ECO:0007669"/>
    <property type="project" value="InterPro"/>
</dbReference>
<dbReference type="OrthoDB" id="309899at2"/>
<dbReference type="InterPro" id="IPR036434">
    <property type="entry name" value="Beta_cellobiohydrolase_sf"/>
</dbReference>
<evidence type="ECO:0000256" key="4">
    <source>
        <dbReference type="ARBA" id="ARBA00023157"/>
    </source>
</evidence>
<evidence type="ECO:0000256" key="9">
    <source>
        <dbReference type="PIRSR" id="PIRSR001100-2"/>
    </source>
</evidence>
<feature type="binding site" evidence="9">
    <location>
        <position position="106"/>
    </location>
    <ligand>
        <name>substrate</name>
    </ligand>
</feature>
<feature type="region of interest" description="Disordered" evidence="12">
    <location>
        <begin position="35"/>
        <end position="64"/>
    </location>
</feature>
<evidence type="ECO:0000256" key="10">
    <source>
        <dbReference type="PROSITE-ProRule" id="PRU10056"/>
    </source>
</evidence>
<sequence length="357" mass="37331">MPYARDGGRTVSFKLPRWSVLALPVAALLLSAGCGRPDSRPSPEPSVVASADPQRSAGPPVPLAGAKLFVDPAGTAAEQVTAWEQAGRTAEAEKIRRISEQPTAVWITSPTAEVTAAVDATLTRAAETGGMPVLVAYHIPGRDCGSFSGGGAPDGEDYRAWLRNFAAGIDGRPVTVIVEPDAVPHSLDDCAGDGERLALLADAVTVLKQSGTAQVYLDAGHPRWVRDVSRLAGVLRQAGIEQADGFALNVSNFIPTPENVDYGRRVSDALGGRTRFVVDTSRNGAGPAKGTTVDGGPAWCNPPGRRLGAEPTTSTGLDRVDALLWIKRPGESDGDCRPGEPPAGQWWTEYALQLAGG</sequence>
<keyword evidence="14" id="KW-1185">Reference proteome</keyword>
<feature type="binding site" evidence="9">
    <location>
        <position position="331"/>
    </location>
    <ligand>
        <name>substrate</name>
    </ligand>
</feature>
<dbReference type="AlphaFoldDB" id="A0A2W2D010"/>